<accession>A0ACB7IFJ7</accession>
<sequence>MIGSLLYLTVSRLDIHFSVCLCARFQSTPKESHLVTIKIFFRYLISTPYVGLWYPKCKNFNLISYSDSDFAGSRMDRKSTSRTCQFLGHALVSWFSKKQTSVSLSIIKAKYIAAESCVAQILWMKQQFNDYGIKVDHHSRIKHIEIRHHFIRDHVQNGDINLEFVPIEKQLADIFTEPLSEEVFCRIKRELGMIDLE</sequence>
<keyword evidence="2" id="KW-1185">Reference proteome</keyword>
<comment type="caution">
    <text evidence="1">The sequence shown here is derived from an EMBL/GenBank/DDBJ whole genome shotgun (WGS) entry which is preliminary data.</text>
</comment>
<gene>
    <name evidence="1" type="ORF">MANES_01G050766v8</name>
</gene>
<proteinExistence type="predicted"/>
<evidence type="ECO:0000313" key="2">
    <source>
        <dbReference type="Proteomes" id="UP000091857"/>
    </source>
</evidence>
<dbReference type="EMBL" id="CM004387">
    <property type="protein sequence ID" value="KAG8661856.1"/>
    <property type="molecule type" value="Genomic_DNA"/>
</dbReference>
<name>A0ACB7IFJ7_MANES</name>
<organism evidence="1 2">
    <name type="scientific">Manihot esculenta</name>
    <name type="common">Cassava</name>
    <name type="synonym">Jatropha manihot</name>
    <dbReference type="NCBI Taxonomy" id="3983"/>
    <lineage>
        <taxon>Eukaryota</taxon>
        <taxon>Viridiplantae</taxon>
        <taxon>Streptophyta</taxon>
        <taxon>Embryophyta</taxon>
        <taxon>Tracheophyta</taxon>
        <taxon>Spermatophyta</taxon>
        <taxon>Magnoliopsida</taxon>
        <taxon>eudicotyledons</taxon>
        <taxon>Gunneridae</taxon>
        <taxon>Pentapetalae</taxon>
        <taxon>rosids</taxon>
        <taxon>fabids</taxon>
        <taxon>Malpighiales</taxon>
        <taxon>Euphorbiaceae</taxon>
        <taxon>Crotonoideae</taxon>
        <taxon>Manihoteae</taxon>
        <taxon>Manihot</taxon>
    </lineage>
</organism>
<reference evidence="2" key="1">
    <citation type="journal article" date="2016" name="Nat. Biotechnol.">
        <title>Sequencing wild and cultivated cassava and related species reveals extensive interspecific hybridization and genetic diversity.</title>
        <authorList>
            <person name="Bredeson J.V."/>
            <person name="Lyons J.B."/>
            <person name="Prochnik S.E."/>
            <person name="Wu G.A."/>
            <person name="Ha C.M."/>
            <person name="Edsinger-Gonzales E."/>
            <person name="Grimwood J."/>
            <person name="Schmutz J."/>
            <person name="Rabbi I.Y."/>
            <person name="Egesi C."/>
            <person name="Nauluvula P."/>
            <person name="Lebot V."/>
            <person name="Ndunguru J."/>
            <person name="Mkamilo G."/>
            <person name="Bart R.S."/>
            <person name="Setter T.L."/>
            <person name="Gleadow R.M."/>
            <person name="Kulakow P."/>
            <person name="Ferguson M.E."/>
            <person name="Rounsley S."/>
            <person name="Rokhsar D.S."/>
        </authorList>
    </citation>
    <scope>NUCLEOTIDE SEQUENCE [LARGE SCALE GENOMIC DNA]</scope>
    <source>
        <strain evidence="2">cv. AM560-2</strain>
    </source>
</reference>
<dbReference type="Proteomes" id="UP000091857">
    <property type="component" value="Chromosome 1"/>
</dbReference>
<evidence type="ECO:0000313" key="1">
    <source>
        <dbReference type="EMBL" id="KAG8661856.1"/>
    </source>
</evidence>
<protein>
    <submittedName>
        <fullName evidence="1">Uncharacterized protein</fullName>
    </submittedName>
</protein>